<reference evidence="1 2" key="1">
    <citation type="submission" date="2018-02" db="EMBL/GenBank/DDBJ databases">
        <title>Complete genome of Nitrosopumilus cobalaminigenes HCA1.</title>
        <authorList>
            <person name="Qin W."/>
            <person name="Zheng Y."/>
            <person name="Stahl D.A."/>
        </authorList>
    </citation>
    <scope>NUCLEOTIDE SEQUENCE [LARGE SCALE GENOMIC DNA]</scope>
    <source>
        <strain evidence="1 2">HCA1</strain>
    </source>
</reference>
<dbReference type="KEGG" id="ncl:C5F47_06025"/>
<keyword evidence="2" id="KW-1185">Reference proteome</keyword>
<gene>
    <name evidence="1" type="ORF">C5F47_06025</name>
</gene>
<accession>A0A7D5R1D4</accession>
<sequence length="62" mass="7403">MQSDNFKNKKLEFVIKCPECEANFQRLICFREGWVVKPPPVGMEISDNPEGWKYWVEHLRGF</sequence>
<organism evidence="1 2">
    <name type="scientific">Nitrosopumilus cobalaminigenes</name>
    <dbReference type="NCBI Taxonomy" id="1470066"/>
    <lineage>
        <taxon>Archaea</taxon>
        <taxon>Nitrososphaerota</taxon>
        <taxon>Nitrososphaeria</taxon>
        <taxon>Nitrosopumilales</taxon>
        <taxon>Nitrosopumilaceae</taxon>
        <taxon>Nitrosopumilus</taxon>
    </lineage>
</organism>
<name>A0A7D5R1D4_9ARCH</name>
<evidence type="ECO:0000313" key="2">
    <source>
        <dbReference type="Proteomes" id="UP000509771"/>
    </source>
</evidence>
<dbReference type="AlphaFoldDB" id="A0A7D5R1D4"/>
<proteinExistence type="predicted"/>
<protein>
    <submittedName>
        <fullName evidence="1">Uncharacterized protein</fullName>
    </submittedName>
</protein>
<dbReference type="Proteomes" id="UP000509771">
    <property type="component" value="Chromosome"/>
</dbReference>
<evidence type="ECO:0000313" key="1">
    <source>
        <dbReference type="EMBL" id="QLH03137.1"/>
    </source>
</evidence>
<dbReference type="RefSeq" id="WP_179360240.1">
    <property type="nucleotide sequence ID" value="NZ_CP026993.1"/>
</dbReference>
<dbReference type="GeneID" id="56059584"/>
<dbReference type="EMBL" id="CP026993">
    <property type="protein sequence ID" value="QLH03137.1"/>
    <property type="molecule type" value="Genomic_DNA"/>
</dbReference>